<gene>
    <name evidence="4" type="primary">ffh</name>
    <name evidence="4" type="ORF">H8E29_08635</name>
</gene>
<dbReference type="EMBL" id="JACNJN010000102">
    <property type="protein sequence ID" value="MBC8335315.1"/>
    <property type="molecule type" value="Genomic_DNA"/>
</dbReference>
<dbReference type="InterPro" id="IPR004125">
    <property type="entry name" value="Signal_recog_particle_SRP54_M"/>
</dbReference>
<dbReference type="SUPFAM" id="SSF52540">
    <property type="entry name" value="P-loop containing nucleoside triphosphate hydrolases"/>
    <property type="match status" value="1"/>
</dbReference>
<dbReference type="PANTHER" id="PTHR11564:SF5">
    <property type="entry name" value="SIGNAL RECOGNITION PARTICLE SUBUNIT SRP54"/>
    <property type="match status" value="1"/>
</dbReference>
<keyword evidence="2" id="KW-0342">GTP-binding</keyword>
<dbReference type="SMART" id="SM00382">
    <property type="entry name" value="AAA"/>
    <property type="match status" value="1"/>
</dbReference>
<organism evidence="4 5">
    <name type="scientific">Candidatus Desulfolinea nitratireducens</name>
    <dbReference type="NCBI Taxonomy" id="2841698"/>
    <lineage>
        <taxon>Bacteria</taxon>
        <taxon>Bacillati</taxon>
        <taxon>Chloroflexota</taxon>
        <taxon>Anaerolineae</taxon>
        <taxon>Anaerolineales</taxon>
        <taxon>Anaerolineales incertae sedis</taxon>
        <taxon>Candidatus Desulfolinea</taxon>
    </lineage>
</organism>
<evidence type="ECO:0000259" key="3">
    <source>
        <dbReference type="PROSITE" id="PS00300"/>
    </source>
</evidence>
<reference evidence="4 5" key="1">
    <citation type="submission" date="2020-08" db="EMBL/GenBank/DDBJ databases">
        <title>Bridging the membrane lipid divide: bacteria of the FCB group superphylum have the potential to synthesize archaeal ether lipids.</title>
        <authorList>
            <person name="Villanueva L."/>
            <person name="Von Meijenfeldt F.A.B."/>
            <person name="Westbye A.B."/>
            <person name="Yadav S."/>
            <person name="Hopmans E.C."/>
            <person name="Dutilh B.E."/>
            <person name="Sinninghe Damste J.S."/>
        </authorList>
    </citation>
    <scope>NUCLEOTIDE SEQUENCE [LARGE SCALE GENOMIC DNA]</scope>
    <source>
        <strain evidence="4">NIOZ-UU36</strain>
    </source>
</reference>
<dbReference type="SMART" id="SM00962">
    <property type="entry name" value="SRP54"/>
    <property type="match status" value="1"/>
</dbReference>
<dbReference type="Gene3D" id="3.40.50.300">
    <property type="entry name" value="P-loop containing nucleotide triphosphate hydrolases"/>
    <property type="match status" value="1"/>
</dbReference>
<dbReference type="Gene3D" id="1.20.120.140">
    <property type="entry name" value="Signal recognition particle SRP54, nucleotide-binding domain"/>
    <property type="match status" value="1"/>
</dbReference>
<dbReference type="InterPro" id="IPR027417">
    <property type="entry name" value="P-loop_NTPase"/>
</dbReference>
<dbReference type="Pfam" id="PF02978">
    <property type="entry name" value="SRP_SPB"/>
    <property type="match status" value="1"/>
</dbReference>
<feature type="domain" description="SRP54-type proteins GTP-binding" evidence="3">
    <location>
        <begin position="199"/>
        <end position="212"/>
    </location>
</feature>
<dbReference type="InterPro" id="IPR036891">
    <property type="entry name" value="Signal_recog_part_SRP54_M_sf"/>
</dbReference>
<proteinExistence type="predicted"/>
<dbReference type="GO" id="GO:0008312">
    <property type="term" value="F:7S RNA binding"/>
    <property type="evidence" value="ECO:0007669"/>
    <property type="project" value="InterPro"/>
</dbReference>
<evidence type="ECO:0000256" key="1">
    <source>
        <dbReference type="ARBA" id="ARBA00022741"/>
    </source>
</evidence>
<keyword evidence="1" id="KW-0547">Nucleotide-binding</keyword>
<dbReference type="PROSITE" id="PS00300">
    <property type="entry name" value="SRP54"/>
    <property type="match status" value="1"/>
</dbReference>
<dbReference type="Pfam" id="PF00448">
    <property type="entry name" value="SRP54"/>
    <property type="match status" value="1"/>
</dbReference>
<dbReference type="GO" id="GO:0003924">
    <property type="term" value="F:GTPase activity"/>
    <property type="evidence" value="ECO:0007669"/>
    <property type="project" value="InterPro"/>
</dbReference>
<name>A0A8J6NJ12_9CHLR</name>
<dbReference type="InterPro" id="IPR003593">
    <property type="entry name" value="AAA+_ATPase"/>
</dbReference>
<dbReference type="GO" id="GO:0006614">
    <property type="term" value="P:SRP-dependent cotranslational protein targeting to membrane"/>
    <property type="evidence" value="ECO:0007669"/>
    <property type="project" value="InterPro"/>
</dbReference>
<dbReference type="Gene3D" id="1.10.260.30">
    <property type="entry name" value="Signal recognition particle, SRP54 subunit, M-domain"/>
    <property type="match status" value="1"/>
</dbReference>
<sequence>LNPGQQIIKIVHDELIATLGDPAPLQLSGPKPRVIMLVGLQGAGKTTTAGKLAQIMRARGERVMLAAGDPYRPAAAQQLQALGERAGVPVFWEEDLKPEKLAAKALKQAEKGGYTLLIIDTAGRSQLDDLLMNELSAVAKNTNPVETLLVVDAMLGQEALPIAQGFRDTISLTGLIIAKMDGDARGGAAISIRSVTGVPIKFLGTGEKLDALESYDPARLSSRILGMGDMIGLIEKAEAAFDAEDAEMQASKLMSGEFTMEDWMDQMRQVRKMGPLGQIMDMLPGQMGQAARDIPPDEMENQLKRTEAILSSMTVQERRNPDILNASRRRRIAAGSGNQVQDVNRLMKQFRETRKLFKTLQKSGGRGLSRLFG</sequence>
<dbReference type="SUPFAM" id="SSF47446">
    <property type="entry name" value="Signal peptide-binding domain"/>
    <property type="match status" value="1"/>
</dbReference>
<protein>
    <submittedName>
        <fullName evidence="4">Signal recognition particle protein</fullName>
    </submittedName>
</protein>
<dbReference type="InterPro" id="IPR000897">
    <property type="entry name" value="SRP54_GTPase_dom"/>
</dbReference>
<dbReference type="GO" id="GO:0005525">
    <property type="term" value="F:GTP binding"/>
    <property type="evidence" value="ECO:0007669"/>
    <property type="project" value="UniProtKB-KW"/>
</dbReference>
<evidence type="ECO:0000256" key="2">
    <source>
        <dbReference type="ARBA" id="ARBA00023134"/>
    </source>
</evidence>
<evidence type="ECO:0000313" key="5">
    <source>
        <dbReference type="Proteomes" id="UP000614469"/>
    </source>
</evidence>
<dbReference type="Proteomes" id="UP000614469">
    <property type="component" value="Unassembled WGS sequence"/>
</dbReference>
<accession>A0A8J6NJ12</accession>
<dbReference type="InterPro" id="IPR042101">
    <property type="entry name" value="SRP54_N_sf"/>
</dbReference>
<dbReference type="InterPro" id="IPR022941">
    <property type="entry name" value="SRP54"/>
</dbReference>
<feature type="non-terminal residue" evidence="4">
    <location>
        <position position="1"/>
    </location>
</feature>
<comment type="caution">
    <text evidence="4">The sequence shown here is derived from an EMBL/GenBank/DDBJ whole genome shotgun (WGS) entry which is preliminary data.</text>
</comment>
<dbReference type="PANTHER" id="PTHR11564">
    <property type="entry name" value="SIGNAL RECOGNITION PARTICLE 54K PROTEIN SRP54"/>
    <property type="match status" value="1"/>
</dbReference>
<dbReference type="AlphaFoldDB" id="A0A8J6NJ12"/>
<dbReference type="GO" id="GO:0048500">
    <property type="term" value="C:signal recognition particle"/>
    <property type="evidence" value="ECO:0007669"/>
    <property type="project" value="InterPro"/>
</dbReference>
<evidence type="ECO:0000313" key="4">
    <source>
        <dbReference type="EMBL" id="MBC8335315.1"/>
    </source>
</evidence>